<comment type="similarity">
    <text evidence="1">Belongs to the 'phage' integrase family.</text>
</comment>
<dbReference type="InterPro" id="IPR050090">
    <property type="entry name" value="Tyrosine_recombinase_XerCD"/>
</dbReference>
<sequence length="322" mass="38053">MKKQLTIKPLSKKTLKDAFKEFLLHCRVKNLADATLTFYEESYNRFTKFYDDDNLVKDITKQTVDYFILNLRNTELESSISFNTAINGVRVMLYYFMKMGYLEEFKIPSMKQDKKIKETYTEQEIKILLVKPDLNESEFVNFRDWTVINTLLATGMRVRTLINLKICDVDLKNQLLHYTTTKNRYHQIVPVSRTLVNVLKEYIDIRNAEEEEDWLFCSRYGDKLTNNAIQHSLIKYNNRRGVMRTGIHLWRHTFAKVWIINGKGDPFRLQQILGHADLSTVKEYMDLFLVDLQKDFDSVNPLELMQPKSNKGKYVNIKRGGK</sequence>
<gene>
    <name evidence="5" type="primary">xerC_3</name>
    <name evidence="5" type="ORF">Ctaglu_43340</name>
</gene>
<dbReference type="Gene3D" id="1.10.150.130">
    <property type="match status" value="1"/>
</dbReference>
<reference evidence="5 6" key="1">
    <citation type="submission" date="2018-11" db="EMBL/GenBank/DDBJ databases">
        <title>Genome sequencing and assembly of Clostridium tagluense strain A121.</title>
        <authorList>
            <person name="Murakami T."/>
            <person name="Segawa T."/>
            <person name="Shcherbakova V.A."/>
            <person name="Mori H."/>
            <person name="Yoshimura Y."/>
        </authorList>
    </citation>
    <scope>NUCLEOTIDE SEQUENCE [LARGE SCALE GENOMIC DNA]</scope>
    <source>
        <strain evidence="5 6">A121</strain>
    </source>
</reference>
<dbReference type="AlphaFoldDB" id="A0A401UT78"/>
<dbReference type="PANTHER" id="PTHR30349">
    <property type="entry name" value="PHAGE INTEGRASE-RELATED"/>
    <property type="match status" value="1"/>
</dbReference>
<dbReference type="GO" id="GO:0015074">
    <property type="term" value="P:DNA integration"/>
    <property type="evidence" value="ECO:0007669"/>
    <property type="project" value="InterPro"/>
</dbReference>
<evidence type="ECO:0000256" key="2">
    <source>
        <dbReference type="ARBA" id="ARBA00023125"/>
    </source>
</evidence>
<dbReference type="RefSeq" id="WP_125005620.1">
    <property type="nucleotide sequence ID" value="NZ_BHYK01000039.1"/>
</dbReference>
<dbReference type="InterPro" id="IPR011010">
    <property type="entry name" value="DNA_brk_join_enz"/>
</dbReference>
<dbReference type="PANTHER" id="PTHR30349:SF41">
    <property type="entry name" value="INTEGRASE_RECOMBINASE PROTEIN MJ0367-RELATED"/>
    <property type="match status" value="1"/>
</dbReference>
<name>A0A401UT78_9CLOT</name>
<evidence type="ECO:0000256" key="1">
    <source>
        <dbReference type="ARBA" id="ARBA00008857"/>
    </source>
</evidence>
<dbReference type="Pfam" id="PF00589">
    <property type="entry name" value="Phage_integrase"/>
    <property type="match status" value="1"/>
</dbReference>
<dbReference type="PROSITE" id="PS51898">
    <property type="entry name" value="TYR_RECOMBINASE"/>
    <property type="match status" value="1"/>
</dbReference>
<feature type="domain" description="Tyr recombinase" evidence="4">
    <location>
        <begin position="115"/>
        <end position="297"/>
    </location>
</feature>
<evidence type="ECO:0000259" key="4">
    <source>
        <dbReference type="PROSITE" id="PS51898"/>
    </source>
</evidence>
<dbReference type="SUPFAM" id="SSF56349">
    <property type="entry name" value="DNA breaking-rejoining enzymes"/>
    <property type="match status" value="1"/>
</dbReference>
<accession>A0A401UT78</accession>
<dbReference type="OrthoDB" id="107900at2"/>
<evidence type="ECO:0000256" key="3">
    <source>
        <dbReference type="ARBA" id="ARBA00023172"/>
    </source>
</evidence>
<dbReference type="InterPro" id="IPR010998">
    <property type="entry name" value="Integrase_recombinase_N"/>
</dbReference>
<protein>
    <submittedName>
        <fullName evidence="5">Tyrosine recombinase XerC</fullName>
    </submittedName>
</protein>
<dbReference type="InterPro" id="IPR013762">
    <property type="entry name" value="Integrase-like_cat_sf"/>
</dbReference>
<comment type="caution">
    <text evidence="5">The sequence shown here is derived from an EMBL/GenBank/DDBJ whole genome shotgun (WGS) entry which is preliminary data.</text>
</comment>
<keyword evidence="3" id="KW-0233">DNA recombination</keyword>
<dbReference type="Proteomes" id="UP000287872">
    <property type="component" value="Unassembled WGS sequence"/>
</dbReference>
<proteinExistence type="inferred from homology"/>
<dbReference type="EMBL" id="BHYK01000039">
    <property type="protein sequence ID" value="GCD12711.1"/>
    <property type="molecule type" value="Genomic_DNA"/>
</dbReference>
<dbReference type="InterPro" id="IPR002104">
    <property type="entry name" value="Integrase_catalytic"/>
</dbReference>
<evidence type="ECO:0000313" key="6">
    <source>
        <dbReference type="Proteomes" id="UP000287872"/>
    </source>
</evidence>
<dbReference type="Gene3D" id="1.10.443.10">
    <property type="entry name" value="Intergrase catalytic core"/>
    <property type="match status" value="1"/>
</dbReference>
<evidence type="ECO:0000313" key="5">
    <source>
        <dbReference type="EMBL" id="GCD12711.1"/>
    </source>
</evidence>
<dbReference type="GO" id="GO:0003677">
    <property type="term" value="F:DNA binding"/>
    <property type="evidence" value="ECO:0007669"/>
    <property type="project" value="UniProtKB-KW"/>
</dbReference>
<keyword evidence="6" id="KW-1185">Reference proteome</keyword>
<keyword evidence="2" id="KW-0238">DNA-binding</keyword>
<dbReference type="GO" id="GO:0006310">
    <property type="term" value="P:DNA recombination"/>
    <property type="evidence" value="ECO:0007669"/>
    <property type="project" value="UniProtKB-KW"/>
</dbReference>
<organism evidence="5 6">
    <name type="scientific">Clostridium tagluense</name>
    <dbReference type="NCBI Taxonomy" id="360422"/>
    <lineage>
        <taxon>Bacteria</taxon>
        <taxon>Bacillati</taxon>
        <taxon>Bacillota</taxon>
        <taxon>Clostridia</taxon>
        <taxon>Eubacteriales</taxon>
        <taxon>Clostridiaceae</taxon>
        <taxon>Clostridium</taxon>
    </lineage>
</organism>